<comment type="caution">
    <text evidence="8">The sequence shown here is derived from an EMBL/GenBank/DDBJ whole genome shotgun (WGS) entry which is preliminary data.</text>
</comment>
<accession>A0A7C9MVJ3</accession>
<evidence type="ECO:0000313" key="8">
    <source>
        <dbReference type="EMBL" id="MYZ50801.1"/>
    </source>
</evidence>
<organism evidence="8 9">
    <name type="scientific">Malikia spinosa</name>
    <dbReference type="NCBI Taxonomy" id="86180"/>
    <lineage>
        <taxon>Bacteria</taxon>
        <taxon>Pseudomonadati</taxon>
        <taxon>Pseudomonadota</taxon>
        <taxon>Betaproteobacteria</taxon>
        <taxon>Burkholderiales</taxon>
        <taxon>Comamonadaceae</taxon>
        <taxon>Malikia</taxon>
    </lineage>
</organism>
<feature type="region of interest" description="Disordered" evidence="5">
    <location>
        <begin position="526"/>
        <end position="545"/>
    </location>
</feature>
<evidence type="ECO:0000256" key="2">
    <source>
        <dbReference type="ARBA" id="ARBA00022801"/>
    </source>
</evidence>
<feature type="active site" description="Charge relay system" evidence="4">
    <location>
        <position position="201"/>
    </location>
</feature>
<evidence type="ECO:0000256" key="6">
    <source>
        <dbReference type="SAM" id="SignalP"/>
    </source>
</evidence>
<evidence type="ECO:0000256" key="1">
    <source>
        <dbReference type="ARBA" id="ARBA00022670"/>
    </source>
</evidence>
<feature type="region of interest" description="Disordered" evidence="5">
    <location>
        <begin position="566"/>
        <end position="591"/>
    </location>
</feature>
<feature type="compositionally biased region" description="Polar residues" evidence="5">
    <location>
        <begin position="574"/>
        <end position="591"/>
    </location>
</feature>
<dbReference type="PANTHER" id="PTHR42884:SF14">
    <property type="entry name" value="NEUROENDOCRINE CONVERTASE 1"/>
    <property type="match status" value="1"/>
</dbReference>
<dbReference type="InterPro" id="IPR034176">
    <property type="entry name" value="Peptidases_S8_13"/>
</dbReference>
<dbReference type="InterPro" id="IPR036852">
    <property type="entry name" value="Peptidase_S8/S53_dom_sf"/>
</dbReference>
<keyword evidence="3 4" id="KW-0720">Serine protease</keyword>
<comment type="similarity">
    <text evidence="4">Belongs to the peptidase S8 family.</text>
</comment>
<reference evidence="8 9" key="1">
    <citation type="submission" date="2019-09" db="EMBL/GenBank/DDBJ databases">
        <title>Identification of Malikia spinosa a prominent benzene-, toluene-, and ethylbenzene-degrading bacterium: enrichment, isolation and whole genome sequencing.</title>
        <authorList>
            <person name="Tancsics A."/>
            <person name="Revesz F."/>
            <person name="Kriszt B."/>
        </authorList>
    </citation>
    <scope>NUCLEOTIDE SEQUENCE [LARGE SCALE GENOMIC DNA]</scope>
    <source>
        <strain evidence="8 9">AB6</strain>
    </source>
</reference>
<dbReference type="PANTHER" id="PTHR42884">
    <property type="entry name" value="PROPROTEIN CONVERTASE SUBTILISIN/KEXIN-RELATED"/>
    <property type="match status" value="1"/>
</dbReference>
<dbReference type="InterPro" id="IPR000209">
    <property type="entry name" value="Peptidase_S8/S53_dom"/>
</dbReference>
<dbReference type="Gene3D" id="3.40.50.200">
    <property type="entry name" value="Peptidase S8/S53 domain"/>
    <property type="match status" value="1"/>
</dbReference>
<gene>
    <name evidence="8" type="ORF">F5985_01240</name>
</gene>
<dbReference type="GO" id="GO:0004252">
    <property type="term" value="F:serine-type endopeptidase activity"/>
    <property type="evidence" value="ECO:0007669"/>
    <property type="project" value="UniProtKB-UniRule"/>
</dbReference>
<name>A0A7C9MVJ3_9BURK</name>
<evidence type="ECO:0000256" key="4">
    <source>
        <dbReference type="PROSITE-ProRule" id="PRU01240"/>
    </source>
</evidence>
<evidence type="ECO:0000256" key="3">
    <source>
        <dbReference type="ARBA" id="ARBA00022825"/>
    </source>
</evidence>
<dbReference type="Pfam" id="PF00082">
    <property type="entry name" value="Peptidase_S8"/>
    <property type="match status" value="1"/>
</dbReference>
<evidence type="ECO:0000259" key="7">
    <source>
        <dbReference type="Pfam" id="PF00082"/>
    </source>
</evidence>
<dbReference type="InterPro" id="IPR023827">
    <property type="entry name" value="Peptidase_S8_Asp-AS"/>
</dbReference>
<dbReference type="SUPFAM" id="SSF52743">
    <property type="entry name" value="Subtilisin-like"/>
    <property type="match status" value="1"/>
</dbReference>
<evidence type="ECO:0000313" key="9">
    <source>
        <dbReference type="Proteomes" id="UP000481947"/>
    </source>
</evidence>
<keyword evidence="1 4" id="KW-0645">Protease</keyword>
<sequence length="591" mass="61077">MQAIATNRRIASCLLALTIQAGALAPAGLQAAEALPQAGNTPLLAAPQASEAATLRRLLVKFKSGASGIDAPLPARTAQLAISNLSQRLPSGQPGRPVVQLVLQRSISAQLHVVLTDRGLSPSEMQQLIEQLQRDPLVEYAEIDPRIKPQLIPNDPLYDSRQWNLQPPGPGREGSANLPGAWDVARGEVAPGQGVVVAVVDTGLRPHADLASRLLPGYDFISDASIANDLDAQWDSDASDPGDWISLRDSEKAEFYGCTVSPSSWHGTMMAGTIAAVTGNSLGIAGMAPGARLLPVRVFGKCGGYLSDAITGVYWAVGLELPSLPDPMRAPPVNPYPARVINLSMAAAGSCSAAFQEAVDRVRAKGAVVVAATGNQDDTQADKALSQPANCRGVIAVTAHTRRGDLAYYANSSASTTLSAPGGGFGINQLANDGDSITSLGNSGLTSPLSDSYEEVRGTSIAAAHVSGLAALLLGMQPNLSPDQVRVVLTRSARAYPTNSHCQTSAVCGAGMLDAEAAVRWLQANPAPVVPPDNSGTDQTGGGGGGAAGWPEWLLLLSAVLLSGATRRRHQPGSGPQQAGCQQPTGQAGRM</sequence>
<evidence type="ECO:0000256" key="5">
    <source>
        <dbReference type="SAM" id="MobiDB-lite"/>
    </source>
</evidence>
<dbReference type="PROSITE" id="PS00136">
    <property type="entry name" value="SUBTILASE_ASP"/>
    <property type="match status" value="1"/>
</dbReference>
<dbReference type="GO" id="GO:0016485">
    <property type="term" value="P:protein processing"/>
    <property type="evidence" value="ECO:0007669"/>
    <property type="project" value="TreeGrafter"/>
</dbReference>
<keyword evidence="6" id="KW-0732">Signal</keyword>
<feature type="active site" description="Charge relay system" evidence="4">
    <location>
        <position position="266"/>
    </location>
</feature>
<dbReference type="PROSITE" id="PS51892">
    <property type="entry name" value="SUBTILASE"/>
    <property type="match status" value="1"/>
</dbReference>
<dbReference type="EMBL" id="VYSB01000001">
    <property type="protein sequence ID" value="MYZ50801.1"/>
    <property type="molecule type" value="Genomic_DNA"/>
</dbReference>
<feature type="active site" description="Charge relay system" evidence="4">
    <location>
        <position position="460"/>
    </location>
</feature>
<proteinExistence type="inferred from homology"/>
<keyword evidence="2 4" id="KW-0378">Hydrolase</keyword>
<dbReference type="PRINTS" id="PR00723">
    <property type="entry name" value="SUBTILISIN"/>
</dbReference>
<dbReference type="InterPro" id="IPR015500">
    <property type="entry name" value="Peptidase_S8_subtilisin-rel"/>
</dbReference>
<dbReference type="GO" id="GO:0016020">
    <property type="term" value="C:membrane"/>
    <property type="evidence" value="ECO:0007669"/>
    <property type="project" value="TreeGrafter"/>
</dbReference>
<dbReference type="Proteomes" id="UP000481947">
    <property type="component" value="Unassembled WGS sequence"/>
</dbReference>
<feature type="signal peptide" evidence="6">
    <location>
        <begin position="1"/>
        <end position="31"/>
    </location>
</feature>
<feature type="domain" description="Peptidase S8/S53" evidence="7">
    <location>
        <begin position="192"/>
        <end position="498"/>
    </location>
</feature>
<protein>
    <submittedName>
        <fullName evidence="8">S8 family serine peptidase</fullName>
    </submittedName>
</protein>
<feature type="chain" id="PRO_5028926418" evidence="6">
    <location>
        <begin position="32"/>
        <end position="591"/>
    </location>
</feature>
<dbReference type="AlphaFoldDB" id="A0A7C9MVJ3"/>
<dbReference type="CDD" id="cd07496">
    <property type="entry name" value="Peptidases_S8_13"/>
    <property type="match status" value="1"/>
</dbReference>